<dbReference type="PANTHER" id="PTHR32114">
    <property type="entry name" value="ABC TRANSPORTER ABCH.3"/>
    <property type="match status" value="1"/>
</dbReference>
<gene>
    <name evidence="4" type="ORF">IEN85_03750</name>
</gene>
<feature type="coiled-coil region" evidence="1">
    <location>
        <begin position="671"/>
        <end position="726"/>
    </location>
</feature>
<dbReference type="EMBL" id="JACYFG010000006">
    <property type="protein sequence ID" value="MBD5778591.1"/>
    <property type="molecule type" value="Genomic_DNA"/>
</dbReference>
<dbReference type="InterPro" id="IPR027417">
    <property type="entry name" value="P-loop_NTPase"/>
</dbReference>
<dbReference type="SUPFAM" id="SSF57997">
    <property type="entry name" value="Tropomyosin"/>
    <property type="match status" value="1"/>
</dbReference>
<dbReference type="Pfam" id="PF13558">
    <property type="entry name" value="SbcC_Walker_B"/>
    <property type="match status" value="1"/>
</dbReference>
<feature type="compositionally biased region" description="Basic and acidic residues" evidence="2">
    <location>
        <begin position="352"/>
        <end position="368"/>
    </location>
</feature>
<dbReference type="RefSeq" id="WP_191615725.1">
    <property type="nucleotide sequence ID" value="NZ_JACYFG010000006.1"/>
</dbReference>
<dbReference type="Proteomes" id="UP000622317">
    <property type="component" value="Unassembled WGS sequence"/>
</dbReference>
<evidence type="ECO:0000313" key="5">
    <source>
        <dbReference type="Proteomes" id="UP000622317"/>
    </source>
</evidence>
<evidence type="ECO:0000313" key="4">
    <source>
        <dbReference type="EMBL" id="MBD5778591.1"/>
    </source>
</evidence>
<dbReference type="AlphaFoldDB" id="A0A927IFZ1"/>
<reference evidence="4" key="1">
    <citation type="submission" date="2020-09" db="EMBL/GenBank/DDBJ databases">
        <title>Pelagicoccus enzymogenes sp. nov. with an EPS production, isolated from marine sediment.</title>
        <authorList>
            <person name="Feng X."/>
        </authorList>
    </citation>
    <scope>NUCLEOTIDE SEQUENCE</scope>
    <source>
        <strain evidence="4">NFK12</strain>
    </source>
</reference>
<dbReference type="SUPFAM" id="SSF52540">
    <property type="entry name" value="P-loop containing nucleoside triphosphate hydrolases"/>
    <property type="match status" value="2"/>
</dbReference>
<accession>A0A927IFZ1</accession>
<keyword evidence="1" id="KW-0175">Coiled coil</keyword>
<feature type="region of interest" description="Disordered" evidence="2">
    <location>
        <begin position="332"/>
        <end position="373"/>
    </location>
</feature>
<dbReference type="Gene3D" id="1.20.5.340">
    <property type="match status" value="1"/>
</dbReference>
<dbReference type="Pfam" id="PF13514">
    <property type="entry name" value="AAA_27"/>
    <property type="match status" value="1"/>
</dbReference>
<feature type="coiled-coil region" evidence="1">
    <location>
        <begin position="541"/>
        <end position="575"/>
    </location>
</feature>
<keyword evidence="5" id="KW-1185">Reference proteome</keyword>
<feature type="compositionally biased region" description="Basic and acidic residues" evidence="2">
    <location>
        <begin position="332"/>
        <end position="345"/>
    </location>
</feature>
<feature type="region of interest" description="Disordered" evidence="2">
    <location>
        <begin position="390"/>
        <end position="428"/>
    </location>
</feature>
<feature type="coiled-coil region" evidence="1">
    <location>
        <begin position="198"/>
        <end position="225"/>
    </location>
</feature>
<name>A0A927IFZ1_9BACT</name>
<evidence type="ECO:0000256" key="2">
    <source>
        <dbReference type="SAM" id="MobiDB-lite"/>
    </source>
</evidence>
<sequence>MRPLRLTLEAFGPYAQGQTLDFTELGQHEFFLIHGTTGSGKTTLLDAITYALYGETSGAGRTAAQMRSQQASPESDTRVRFDFRIGSACYRVERLPEQEVAKKRGTGTTKRPAEARLWRSQITDTDAGPSEDGWTPIATKAGQVNSEVSRLLGFSAEQFRQVILIPQGRFREVLEADSKKREEILETLFGTGLYSQLAERLKSKARGIEEAAKEGERKKEALLQAQQVESTEALHERREDLNKRCSDLASALKPLQEQRDKAAEGLATARRLNEQFQEADAASKELKSLVARKNEIDQSRQQLTSARKASSIRSEREIWIRSQKQVSDIKSDLAREQKRVPELEKSLNQAKAQREEQDQRAKRKETLQREQSQLQPLVAKLATWTKTKSELEAKSKELREQTSEAERLKNAANESSKQLPEVEKHRDEAMQAKAALPALEATQKTVQEQLETLGRKKTLEKQLQPKQTDLAKKEATGRQLAEELKAKQKRLQEEQALWDSGQAALLASQLTEDTPCPVCGSLHHPAPHQSLKDTLPSQEKLKAAREAVANIEKKLETAREEWQAAKAEVVELNSQLKALDKVETTTEALAKQASTLAEKIEATRKLVAAYPETALEKAKRRNEETRKAFETADAKRIATQNQLTQIQTSLEHLARDIPDALRAPQALPNRLDQLEKEIEKIDHEMKRIEASYQKSLTDYQNAQTRIESLNKQLLQSEKNLQESTQTWQSALQREAFRDDSAWQAAQLPPEELQSLLTQIEAYDKQLAAATDRHERARETLAKSKADKPPELETYATKARAADEALQEKRDERTGIAKELEGVETALRNLAKLEKEFGVLQQTYAVAGRVADAVNGKNPLGMTLQRFVLTAFLDDTLIAATARLERMSRGRYRLERRRERDDMRRASGLDLDVFDEFTGQARSVNTLSGGESFLASLSLALGLADVVQSYAGGIRMEALFIDEGFGTLDQEALDEALKALMDLREKGRLVGIISHVPELKERIDVRLEVTATREGSRAKFHIVGE</sequence>
<comment type="caution">
    <text evidence="4">The sequence shown here is derived from an EMBL/GenBank/DDBJ whole genome shotgun (WGS) entry which is preliminary data.</text>
</comment>
<feature type="coiled-coil region" evidence="1">
    <location>
        <begin position="752"/>
        <end position="842"/>
    </location>
</feature>
<evidence type="ECO:0000256" key="1">
    <source>
        <dbReference type="SAM" id="Coils"/>
    </source>
</evidence>
<dbReference type="PANTHER" id="PTHR32114:SF2">
    <property type="entry name" value="ABC TRANSPORTER ABCH.3"/>
    <property type="match status" value="1"/>
</dbReference>
<dbReference type="GO" id="GO:0006302">
    <property type="term" value="P:double-strand break repair"/>
    <property type="evidence" value="ECO:0007669"/>
    <property type="project" value="InterPro"/>
</dbReference>
<dbReference type="GO" id="GO:0016887">
    <property type="term" value="F:ATP hydrolysis activity"/>
    <property type="evidence" value="ECO:0007669"/>
    <property type="project" value="InterPro"/>
</dbReference>
<feature type="coiled-coil region" evidence="1">
    <location>
        <begin position="255"/>
        <end position="292"/>
    </location>
</feature>
<dbReference type="Gene3D" id="3.40.50.300">
    <property type="entry name" value="P-loop containing nucleotide triphosphate hydrolases"/>
    <property type="match status" value="2"/>
</dbReference>
<feature type="compositionally biased region" description="Basic and acidic residues" evidence="2">
    <location>
        <begin position="390"/>
        <end position="409"/>
    </location>
</feature>
<evidence type="ECO:0000259" key="3">
    <source>
        <dbReference type="Pfam" id="PF13514"/>
    </source>
</evidence>
<protein>
    <submittedName>
        <fullName evidence="4">SMC family ATPase</fullName>
    </submittedName>
</protein>
<feature type="domain" description="YhaN AAA" evidence="3">
    <location>
        <begin position="1"/>
        <end position="54"/>
    </location>
</feature>
<dbReference type="InterPro" id="IPR038734">
    <property type="entry name" value="YhaN_AAA"/>
</dbReference>
<organism evidence="4 5">
    <name type="scientific">Pelagicoccus enzymogenes</name>
    <dbReference type="NCBI Taxonomy" id="2773457"/>
    <lineage>
        <taxon>Bacteria</taxon>
        <taxon>Pseudomonadati</taxon>
        <taxon>Verrucomicrobiota</taxon>
        <taxon>Opitutia</taxon>
        <taxon>Puniceicoccales</taxon>
        <taxon>Pelagicoccaceae</taxon>
        <taxon>Pelagicoccus</taxon>
    </lineage>
</organism>
<feature type="coiled-coil region" evidence="1">
    <location>
        <begin position="470"/>
        <end position="497"/>
    </location>
</feature>
<proteinExistence type="predicted"/>